<evidence type="ECO:0000259" key="8">
    <source>
        <dbReference type="PROSITE" id="PS50928"/>
    </source>
</evidence>
<keyword evidence="2 7" id="KW-0813">Transport</keyword>
<feature type="transmembrane region" description="Helical" evidence="7">
    <location>
        <begin position="177"/>
        <end position="197"/>
    </location>
</feature>
<dbReference type="InterPro" id="IPR000515">
    <property type="entry name" value="MetI-like"/>
</dbReference>
<keyword evidence="10" id="KW-1185">Reference proteome</keyword>
<dbReference type="PANTHER" id="PTHR43163">
    <property type="entry name" value="DIPEPTIDE TRANSPORT SYSTEM PERMEASE PROTEIN DPPB-RELATED"/>
    <property type="match status" value="1"/>
</dbReference>
<reference evidence="9 10" key="1">
    <citation type="submission" date="2015-09" db="EMBL/GenBank/DDBJ databases">
        <authorList>
            <person name="Jackson K.R."/>
            <person name="Lunt B.L."/>
            <person name="Fisher J.N.B."/>
            <person name="Gardner A.V."/>
            <person name="Bailey M.E."/>
            <person name="Deus L.M."/>
            <person name="Earl A.S."/>
            <person name="Gibby P.D."/>
            <person name="Hartmann K.A."/>
            <person name="Liu J.E."/>
            <person name="Manci A.M."/>
            <person name="Nielsen D.A."/>
            <person name="Solomon M.B."/>
            <person name="Breakwell D.P."/>
            <person name="Burnett S.H."/>
            <person name="Grose J.H."/>
        </authorList>
    </citation>
    <scope>NUCLEOTIDE SEQUENCE [LARGE SCALE GENOMIC DNA]</scope>
    <source>
        <strain evidence="9 10">16</strain>
    </source>
</reference>
<dbReference type="Pfam" id="PF19300">
    <property type="entry name" value="BPD_transp_1_N"/>
    <property type="match status" value="1"/>
</dbReference>
<comment type="subcellular location">
    <subcellularLocation>
        <location evidence="1 7">Cell membrane</location>
        <topology evidence="1 7">Multi-pass membrane protein</topology>
    </subcellularLocation>
</comment>
<comment type="caution">
    <text evidence="9">The sequence shown here is derived from an EMBL/GenBank/DDBJ whole genome shotgun (WGS) entry which is preliminary data.</text>
</comment>
<proteinExistence type="inferred from homology"/>
<dbReference type="EMBL" id="LJYW01000001">
    <property type="protein sequence ID" value="KPL53744.1"/>
    <property type="molecule type" value="Genomic_DNA"/>
</dbReference>
<feature type="transmembrane region" description="Helical" evidence="7">
    <location>
        <begin position="9"/>
        <end position="30"/>
    </location>
</feature>
<gene>
    <name evidence="9" type="ORF">ABB55_17255</name>
</gene>
<dbReference type="InterPro" id="IPR045621">
    <property type="entry name" value="BPD_transp_1_N"/>
</dbReference>
<sequence>MLSFLARRLAGLAVTLLATALVVFVVLEILPGDPAAVILGVSATPETVAALRTEFGLDLPAPERFLRWVGGLLTGDLGTSYGYRVPVAQLIGERLQVTLPLAFAAILLATLVGVPLGMLAASRPRSLRDAGVMVFAQAGLALPDFWVGILLVLAFAIGLHWLPSGGFPGWDAGLGPALASLILPVIALALPQAAILARVTRSATLEALQEDWVRTARAKGLGAAATLYRHVLRNALVPVVTMLGVRFSFMIAGAIIIEDVFSLPGLGRLMFQAIGQHDIIVVKDLVVVFAALVVVINFLVDIAYGIVDPRLRRRA</sequence>
<feature type="transmembrane region" description="Helical" evidence="7">
    <location>
        <begin position="235"/>
        <end position="257"/>
    </location>
</feature>
<evidence type="ECO:0000256" key="1">
    <source>
        <dbReference type="ARBA" id="ARBA00004651"/>
    </source>
</evidence>
<dbReference type="PANTHER" id="PTHR43163:SF6">
    <property type="entry name" value="DIPEPTIDE TRANSPORT SYSTEM PERMEASE PROTEIN DPPB-RELATED"/>
    <property type="match status" value="1"/>
</dbReference>
<accession>A0A0P6VM67</accession>
<dbReference type="GO" id="GO:0071916">
    <property type="term" value="F:dipeptide transmembrane transporter activity"/>
    <property type="evidence" value="ECO:0007669"/>
    <property type="project" value="TreeGrafter"/>
</dbReference>
<dbReference type="GO" id="GO:0005886">
    <property type="term" value="C:plasma membrane"/>
    <property type="evidence" value="ECO:0007669"/>
    <property type="project" value="UniProtKB-SubCell"/>
</dbReference>
<evidence type="ECO:0000313" key="10">
    <source>
        <dbReference type="Proteomes" id="UP000048984"/>
    </source>
</evidence>
<reference evidence="9 10" key="2">
    <citation type="submission" date="2015-10" db="EMBL/GenBank/DDBJ databases">
        <title>Draft Genome Sequence of Prosthecomicrobium hirschii ATCC 27832.</title>
        <authorList>
            <person name="Daniel J."/>
            <person name="Givan S.A."/>
            <person name="Brun Y.V."/>
            <person name="Brown P.J."/>
        </authorList>
    </citation>
    <scope>NUCLEOTIDE SEQUENCE [LARGE SCALE GENOMIC DNA]</scope>
    <source>
        <strain evidence="9 10">16</strain>
    </source>
</reference>
<evidence type="ECO:0000256" key="5">
    <source>
        <dbReference type="ARBA" id="ARBA00022989"/>
    </source>
</evidence>
<evidence type="ECO:0000256" key="4">
    <source>
        <dbReference type="ARBA" id="ARBA00022692"/>
    </source>
</evidence>
<dbReference type="AlphaFoldDB" id="A0A0P6VM67"/>
<feature type="transmembrane region" description="Helical" evidence="7">
    <location>
        <begin position="132"/>
        <end position="157"/>
    </location>
</feature>
<keyword evidence="6 7" id="KW-0472">Membrane</keyword>
<dbReference type="Pfam" id="PF00528">
    <property type="entry name" value="BPD_transp_1"/>
    <property type="match status" value="1"/>
</dbReference>
<dbReference type="PROSITE" id="PS50928">
    <property type="entry name" value="ABC_TM1"/>
    <property type="match status" value="1"/>
</dbReference>
<dbReference type="RefSeq" id="WP_054359908.1">
    <property type="nucleotide sequence ID" value="NZ_LJYW01000001.1"/>
</dbReference>
<dbReference type="SUPFAM" id="SSF161098">
    <property type="entry name" value="MetI-like"/>
    <property type="match status" value="1"/>
</dbReference>
<keyword evidence="5 7" id="KW-1133">Transmembrane helix</keyword>
<name>A0A0P6VM67_9HYPH</name>
<dbReference type="STRING" id="665126.ABB55_17255"/>
<feature type="domain" description="ABC transmembrane type-1" evidence="8">
    <location>
        <begin position="95"/>
        <end position="304"/>
    </location>
</feature>
<comment type="similarity">
    <text evidence="7">Belongs to the binding-protein-dependent transport system permease family.</text>
</comment>
<feature type="transmembrane region" description="Helical" evidence="7">
    <location>
        <begin position="285"/>
        <end position="307"/>
    </location>
</feature>
<dbReference type="Gene3D" id="1.10.3720.10">
    <property type="entry name" value="MetI-like"/>
    <property type="match status" value="1"/>
</dbReference>
<dbReference type="Proteomes" id="UP000048984">
    <property type="component" value="Unassembled WGS sequence"/>
</dbReference>
<evidence type="ECO:0000256" key="3">
    <source>
        <dbReference type="ARBA" id="ARBA00022475"/>
    </source>
</evidence>
<feature type="transmembrane region" description="Helical" evidence="7">
    <location>
        <begin position="99"/>
        <end position="120"/>
    </location>
</feature>
<evidence type="ECO:0000256" key="2">
    <source>
        <dbReference type="ARBA" id="ARBA00022448"/>
    </source>
</evidence>
<evidence type="ECO:0000256" key="6">
    <source>
        <dbReference type="ARBA" id="ARBA00023136"/>
    </source>
</evidence>
<evidence type="ECO:0000313" key="9">
    <source>
        <dbReference type="EMBL" id="KPL53744.1"/>
    </source>
</evidence>
<organism evidence="9 10">
    <name type="scientific">Prosthecodimorpha hirschii</name>
    <dbReference type="NCBI Taxonomy" id="665126"/>
    <lineage>
        <taxon>Bacteria</taxon>
        <taxon>Pseudomonadati</taxon>
        <taxon>Pseudomonadota</taxon>
        <taxon>Alphaproteobacteria</taxon>
        <taxon>Hyphomicrobiales</taxon>
        <taxon>Ancalomicrobiaceae</taxon>
        <taxon>Prosthecodimorpha</taxon>
    </lineage>
</organism>
<protein>
    <submittedName>
        <fullName evidence="9">Peptide ABC transporter</fullName>
    </submittedName>
</protein>
<dbReference type="InterPro" id="IPR035906">
    <property type="entry name" value="MetI-like_sf"/>
</dbReference>
<evidence type="ECO:0000256" key="7">
    <source>
        <dbReference type="RuleBase" id="RU363032"/>
    </source>
</evidence>
<keyword evidence="4 7" id="KW-0812">Transmembrane</keyword>
<dbReference type="CDD" id="cd06261">
    <property type="entry name" value="TM_PBP2"/>
    <property type="match status" value="1"/>
</dbReference>
<keyword evidence="3" id="KW-1003">Cell membrane</keyword>